<dbReference type="PROSITE" id="PS50280">
    <property type="entry name" value="SET"/>
    <property type="match status" value="1"/>
</dbReference>
<evidence type="ECO:0000256" key="6">
    <source>
        <dbReference type="ARBA" id="ARBA00022603"/>
    </source>
</evidence>
<sequence length="269" mass="29825">MDIFDSCLRCGQADPVGEIPPHVSPAESLPSGGAACVLAAGKKDLIDLPVLMEDELEEQFVRGSGPGGQATNKTSNCVVLKHTPTGIVVKCHQTRSVETNRKRKKPVLTSSSGPVDTDQHTQHVKDTKENKPGMNRVQHMEDKGRGVFATRGFTKGEFVVEYSGDLLDITRAKRREAKYALDPATGCYMYYFQYHSKTYCVDATRETTRLGRLINHSKTGNCQTRLHDIDGKPHLILVASRDIDSEEELLYDYGDRSKAALSAHPWLKH</sequence>
<dbReference type="InterPro" id="IPR016858">
    <property type="entry name" value="KMT5A-like"/>
</dbReference>
<dbReference type="Proteomes" id="UP001148018">
    <property type="component" value="Unassembled WGS sequence"/>
</dbReference>
<dbReference type="InterPro" id="IPR000352">
    <property type="entry name" value="Pep_chain_release_fac_I"/>
</dbReference>
<dbReference type="GO" id="GO:0140944">
    <property type="term" value="F:histone H4K20 monomethyltransferase activity"/>
    <property type="evidence" value="ECO:0007669"/>
    <property type="project" value="UniProtKB-EC"/>
</dbReference>
<evidence type="ECO:0000256" key="7">
    <source>
        <dbReference type="ARBA" id="ARBA00022679"/>
    </source>
</evidence>
<dbReference type="GO" id="GO:0005700">
    <property type="term" value="C:polytene chromosome"/>
    <property type="evidence" value="ECO:0007669"/>
    <property type="project" value="TreeGrafter"/>
</dbReference>
<keyword evidence="9" id="KW-0156">Chromatin regulator</keyword>
<accession>A0A9Q0E9Z2</accession>
<feature type="region of interest" description="Disordered" evidence="15">
    <location>
        <begin position="94"/>
        <end position="136"/>
    </location>
</feature>
<gene>
    <name evidence="17" type="ORF">NHX12_028738</name>
</gene>
<evidence type="ECO:0000256" key="13">
    <source>
        <dbReference type="ARBA" id="ARBA00047784"/>
    </source>
</evidence>
<dbReference type="InterPro" id="IPR045853">
    <property type="entry name" value="Pep_chain_release_fac_I_sf"/>
</dbReference>
<dbReference type="GO" id="GO:0003747">
    <property type="term" value="F:translation release factor activity"/>
    <property type="evidence" value="ECO:0007669"/>
    <property type="project" value="InterPro"/>
</dbReference>
<dbReference type="SUPFAM" id="SSF75620">
    <property type="entry name" value="Release factor"/>
    <property type="match status" value="1"/>
</dbReference>
<comment type="subcellular location">
    <subcellularLocation>
        <location evidence="2">Chromosome</location>
    </subcellularLocation>
    <subcellularLocation>
        <location evidence="1">Nucleus</location>
    </subcellularLocation>
</comment>
<evidence type="ECO:0000256" key="8">
    <source>
        <dbReference type="ARBA" id="ARBA00022691"/>
    </source>
</evidence>
<evidence type="ECO:0000256" key="12">
    <source>
        <dbReference type="ARBA" id="ARBA00023242"/>
    </source>
</evidence>
<evidence type="ECO:0000256" key="14">
    <source>
        <dbReference type="ARBA" id="ARBA00048985"/>
    </source>
</evidence>
<dbReference type="Pfam" id="PF00472">
    <property type="entry name" value="RF-1"/>
    <property type="match status" value="1"/>
</dbReference>
<dbReference type="PANTHER" id="PTHR46167">
    <property type="entry name" value="N-LYSINE METHYLTRANSFERASE KMT5A"/>
    <property type="match status" value="1"/>
</dbReference>
<dbReference type="OrthoDB" id="5560686at2759"/>
<reference evidence="17" key="1">
    <citation type="submission" date="2022-07" db="EMBL/GenBank/DDBJ databases">
        <title>Chromosome-level genome of Muraenolepis orangiensis.</title>
        <authorList>
            <person name="Kim J."/>
        </authorList>
    </citation>
    <scope>NUCLEOTIDE SEQUENCE</scope>
    <source>
        <strain evidence="17">KU_S4_2022</strain>
        <tissue evidence="17">Muscle</tissue>
    </source>
</reference>
<dbReference type="GO" id="GO:0005634">
    <property type="term" value="C:nucleus"/>
    <property type="evidence" value="ECO:0007669"/>
    <property type="project" value="UniProtKB-SubCell"/>
</dbReference>
<dbReference type="GO" id="GO:0006357">
    <property type="term" value="P:regulation of transcription by RNA polymerase II"/>
    <property type="evidence" value="ECO:0007669"/>
    <property type="project" value="TreeGrafter"/>
</dbReference>
<feature type="domain" description="SET" evidence="16">
    <location>
        <begin position="132"/>
        <end position="254"/>
    </location>
</feature>
<keyword evidence="10" id="KW-0805">Transcription regulation</keyword>
<dbReference type="Pfam" id="PF00856">
    <property type="entry name" value="SET"/>
    <property type="match status" value="1"/>
</dbReference>
<dbReference type="CDD" id="cd10528">
    <property type="entry name" value="SET_SETD8"/>
    <property type="match status" value="1"/>
</dbReference>
<organism evidence="17 18">
    <name type="scientific">Muraenolepis orangiensis</name>
    <name type="common">Patagonian moray cod</name>
    <dbReference type="NCBI Taxonomy" id="630683"/>
    <lineage>
        <taxon>Eukaryota</taxon>
        <taxon>Metazoa</taxon>
        <taxon>Chordata</taxon>
        <taxon>Craniata</taxon>
        <taxon>Vertebrata</taxon>
        <taxon>Euteleostomi</taxon>
        <taxon>Actinopterygii</taxon>
        <taxon>Neopterygii</taxon>
        <taxon>Teleostei</taxon>
        <taxon>Neoteleostei</taxon>
        <taxon>Acanthomorphata</taxon>
        <taxon>Zeiogadaria</taxon>
        <taxon>Gadariae</taxon>
        <taxon>Gadiformes</taxon>
        <taxon>Muraenolepidoidei</taxon>
        <taxon>Muraenolepididae</taxon>
        <taxon>Muraenolepis</taxon>
    </lineage>
</organism>
<proteinExistence type="inferred from homology"/>
<comment type="catalytic activity">
    <reaction evidence="13">
        <text>L-lysyl(20)-[histone H4] + S-adenosyl-L-methionine = N(6)-methyl-L-lysyl(20)-[histone H4] + S-adenosyl-L-homocysteine + H(+)</text>
        <dbReference type="Rhea" id="RHEA:60344"/>
        <dbReference type="Rhea" id="RHEA-COMP:15554"/>
        <dbReference type="Rhea" id="RHEA-COMP:15555"/>
        <dbReference type="ChEBI" id="CHEBI:15378"/>
        <dbReference type="ChEBI" id="CHEBI:29969"/>
        <dbReference type="ChEBI" id="CHEBI:57856"/>
        <dbReference type="ChEBI" id="CHEBI:59789"/>
        <dbReference type="ChEBI" id="CHEBI:61929"/>
        <dbReference type="EC" id="2.1.1.361"/>
    </reaction>
</comment>
<dbReference type="EC" id="2.1.1.361" evidence="4"/>
<dbReference type="InterPro" id="IPR047266">
    <property type="entry name" value="KMT5A-like_SET"/>
</dbReference>
<keyword evidence="12" id="KW-0539">Nucleus</keyword>
<dbReference type="InterPro" id="IPR001214">
    <property type="entry name" value="SET_dom"/>
</dbReference>
<dbReference type="PANTHER" id="PTHR46167:SF1">
    <property type="entry name" value="N-LYSINE METHYLTRANSFERASE KMT5A"/>
    <property type="match status" value="1"/>
</dbReference>
<dbReference type="Gene3D" id="2.170.270.10">
    <property type="entry name" value="SET domain"/>
    <property type="match status" value="1"/>
</dbReference>
<dbReference type="GO" id="GO:0043516">
    <property type="term" value="P:regulation of DNA damage response, signal transduction by p53 class mediator"/>
    <property type="evidence" value="ECO:0007669"/>
    <property type="project" value="TreeGrafter"/>
</dbReference>
<evidence type="ECO:0000256" key="11">
    <source>
        <dbReference type="ARBA" id="ARBA00023163"/>
    </source>
</evidence>
<evidence type="ECO:0000256" key="1">
    <source>
        <dbReference type="ARBA" id="ARBA00004123"/>
    </source>
</evidence>
<dbReference type="PROSITE" id="PS51571">
    <property type="entry name" value="SAM_MT43_PR_SET"/>
    <property type="match status" value="1"/>
</dbReference>
<evidence type="ECO:0000256" key="10">
    <source>
        <dbReference type="ARBA" id="ARBA00023015"/>
    </source>
</evidence>
<evidence type="ECO:0000256" key="3">
    <source>
        <dbReference type="ARBA" id="ARBA00010835"/>
    </source>
</evidence>
<evidence type="ECO:0000256" key="9">
    <source>
        <dbReference type="ARBA" id="ARBA00022853"/>
    </source>
</evidence>
<comment type="caution">
    <text evidence="17">The sequence shown here is derived from an EMBL/GenBank/DDBJ whole genome shotgun (WGS) entry which is preliminary data.</text>
</comment>
<keyword evidence="18" id="KW-1185">Reference proteome</keyword>
<evidence type="ECO:0000256" key="2">
    <source>
        <dbReference type="ARBA" id="ARBA00004286"/>
    </source>
</evidence>
<comment type="catalytic activity">
    <reaction evidence="14">
        <text>L-lysyl-[protein] + S-adenosyl-L-methionine = N(6)-methyl-L-lysyl-[protein] + S-adenosyl-L-homocysteine + H(+)</text>
        <dbReference type="Rhea" id="RHEA:51736"/>
        <dbReference type="Rhea" id="RHEA-COMP:9752"/>
        <dbReference type="Rhea" id="RHEA-COMP:13053"/>
        <dbReference type="ChEBI" id="CHEBI:15378"/>
        <dbReference type="ChEBI" id="CHEBI:29969"/>
        <dbReference type="ChEBI" id="CHEBI:57856"/>
        <dbReference type="ChEBI" id="CHEBI:59789"/>
        <dbReference type="ChEBI" id="CHEBI:61929"/>
    </reaction>
</comment>
<keyword evidence="8" id="KW-0949">S-adenosyl-L-methionine</keyword>
<dbReference type="GO" id="GO:0032259">
    <property type="term" value="P:methylation"/>
    <property type="evidence" value="ECO:0007669"/>
    <property type="project" value="UniProtKB-KW"/>
</dbReference>
<dbReference type="EMBL" id="JANIIK010000044">
    <property type="protein sequence ID" value="KAJ3603997.1"/>
    <property type="molecule type" value="Genomic_DNA"/>
</dbReference>
<keyword evidence="5" id="KW-0158">Chromosome</keyword>
<dbReference type="SUPFAM" id="SSF82199">
    <property type="entry name" value="SET domain"/>
    <property type="match status" value="1"/>
</dbReference>
<keyword evidence="7" id="KW-0808">Transferase</keyword>
<feature type="compositionally biased region" description="Basic and acidic residues" evidence="15">
    <location>
        <begin position="117"/>
        <end position="131"/>
    </location>
</feature>
<evidence type="ECO:0000313" key="18">
    <source>
        <dbReference type="Proteomes" id="UP001148018"/>
    </source>
</evidence>
<dbReference type="InterPro" id="IPR046341">
    <property type="entry name" value="SET_dom_sf"/>
</dbReference>
<dbReference type="AlphaFoldDB" id="A0A9Q0E9Z2"/>
<dbReference type="SMART" id="SM00317">
    <property type="entry name" value="SET"/>
    <property type="match status" value="1"/>
</dbReference>
<evidence type="ECO:0000313" key="17">
    <source>
        <dbReference type="EMBL" id="KAJ3603997.1"/>
    </source>
</evidence>
<dbReference type="InterPro" id="IPR051760">
    <property type="entry name" value="KMT5A"/>
</dbReference>
<evidence type="ECO:0000259" key="16">
    <source>
        <dbReference type="PROSITE" id="PS50280"/>
    </source>
</evidence>
<evidence type="ECO:0000256" key="15">
    <source>
        <dbReference type="SAM" id="MobiDB-lite"/>
    </source>
</evidence>
<keyword evidence="11" id="KW-0804">Transcription</keyword>
<evidence type="ECO:0000256" key="4">
    <source>
        <dbReference type="ARBA" id="ARBA00012187"/>
    </source>
</evidence>
<comment type="similarity">
    <text evidence="3">Belongs to the prokaryotic/mitochondrial release factor family.</text>
</comment>
<dbReference type="Gene3D" id="3.30.160.20">
    <property type="match status" value="1"/>
</dbReference>
<protein>
    <recommendedName>
        <fullName evidence="4">[histone H4]-lysine(20) N-methyltransferase</fullName>
        <ecNumber evidence="4">2.1.1.361</ecNumber>
    </recommendedName>
</protein>
<keyword evidence="6" id="KW-0489">Methyltransferase</keyword>
<evidence type="ECO:0000256" key="5">
    <source>
        <dbReference type="ARBA" id="ARBA00022454"/>
    </source>
</evidence>
<name>A0A9Q0E9Z2_9TELE</name>